<dbReference type="CDD" id="cd00609">
    <property type="entry name" value="AAT_like"/>
    <property type="match status" value="1"/>
</dbReference>
<dbReference type="SUPFAM" id="SSF53383">
    <property type="entry name" value="PLP-dependent transferases"/>
    <property type="match status" value="1"/>
</dbReference>
<evidence type="ECO:0000313" key="7">
    <source>
        <dbReference type="EMBL" id="AJE46718.1"/>
    </source>
</evidence>
<dbReference type="Proteomes" id="UP000031521">
    <property type="component" value="Chromosome"/>
</dbReference>
<evidence type="ECO:0000313" key="8">
    <source>
        <dbReference type="Proteomes" id="UP000031521"/>
    </source>
</evidence>
<dbReference type="PANTHER" id="PTHR43525:SF1">
    <property type="entry name" value="PROTEIN MALY"/>
    <property type="match status" value="1"/>
</dbReference>
<evidence type="ECO:0000256" key="4">
    <source>
        <dbReference type="ARBA" id="ARBA00023239"/>
    </source>
</evidence>
<dbReference type="AlphaFoldDB" id="A0A0B5DTG4"/>
<keyword evidence="4" id="KW-0456">Lyase</keyword>
<evidence type="ECO:0000256" key="5">
    <source>
        <dbReference type="ARBA" id="ARBA00037974"/>
    </source>
</evidence>
<keyword evidence="7" id="KW-0808">Transferase</keyword>
<dbReference type="GO" id="GO:0047804">
    <property type="term" value="F:cysteine-S-conjugate beta-lyase activity"/>
    <property type="evidence" value="ECO:0007669"/>
    <property type="project" value="UniProtKB-EC"/>
</dbReference>
<dbReference type="STRING" id="1208324.P73_2003"/>
<dbReference type="InterPro" id="IPR015422">
    <property type="entry name" value="PyrdxlP-dep_Trfase_small"/>
</dbReference>
<dbReference type="InterPro" id="IPR051798">
    <property type="entry name" value="Class-II_PLP-Dep_Aminotrans"/>
</dbReference>
<dbReference type="RefSeq" id="WP_082033176.1">
    <property type="nucleotide sequence ID" value="NZ_CP004393.1"/>
</dbReference>
<dbReference type="Gene3D" id="3.40.640.10">
    <property type="entry name" value="Type I PLP-dependent aspartate aminotransferase-like (Major domain)"/>
    <property type="match status" value="1"/>
</dbReference>
<dbReference type="InterPro" id="IPR015424">
    <property type="entry name" value="PyrdxlP-dep_Trfase"/>
</dbReference>
<dbReference type="GO" id="GO:0030170">
    <property type="term" value="F:pyridoxal phosphate binding"/>
    <property type="evidence" value="ECO:0007669"/>
    <property type="project" value="InterPro"/>
</dbReference>
<dbReference type="Pfam" id="PF00155">
    <property type="entry name" value="Aminotran_1_2"/>
    <property type="match status" value="1"/>
</dbReference>
<comment type="cofactor">
    <cofactor evidence="1">
        <name>pyridoxal 5'-phosphate</name>
        <dbReference type="ChEBI" id="CHEBI:597326"/>
    </cofactor>
</comment>
<dbReference type="EMBL" id="CP004393">
    <property type="protein sequence ID" value="AJE46718.1"/>
    <property type="molecule type" value="Genomic_DNA"/>
</dbReference>
<evidence type="ECO:0000256" key="1">
    <source>
        <dbReference type="ARBA" id="ARBA00001933"/>
    </source>
</evidence>
<proteinExistence type="inferred from homology"/>
<dbReference type="KEGG" id="cid:P73_2003"/>
<dbReference type="InterPro" id="IPR015421">
    <property type="entry name" value="PyrdxlP-dep_Trfase_major"/>
</dbReference>
<dbReference type="Gene3D" id="3.90.1150.10">
    <property type="entry name" value="Aspartate Aminotransferase, domain 1"/>
    <property type="match status" value="1"/>
</dbReference>
<dbReference type="OrthoDB" id="3224382at2"/>
<evidence type="ECO:0000259" key="6">
    <source>
        <dbReference type="Pfam" id="PF00155"/>
    </source>
</evidence>
<gene>
    <name evidence="7" type="ORF">P73_2003</name>
</gene>
<dbReference type="GO" id="GO:0008483">
    <property type="term" value="F:transaminase activity"/>
    <property type="evidence" value="ECO:0007669"/>
    <property type="project" value="UniProtKB-KW"/>
</dbReference>
<keyword evidence="3" id="KW-0663">Pyridoxal phosphate</keyword>
<protein>
    <recommendedName>
        <fullName evidence="2">cysteine-S-conjugate beta-lyase</fullName>
        <ecNumber evidence="2">4.4.1.13</ecNumber>
    </recommendedName>
</protein>
<reference evidence="7 8" key="1">
    <citation type="journal article" date="2014" name="Int. J. Syst. Evol. Microbiol.">
        <title>Celeribacter indicus sp. nov., a polycyclic aromatic hydrocarbon-degrading bacterium from deep-sea sediment and reclassification of Huaishuia halophila as Celeribacter halophilus comb. nov.</title>
        <authorList>
            <person name="Lai Q."/>
            <person name="Cao J."/>
            <person name="Yuan J."/>
            <person name="Li F."/>
            <person name="Shao Z."/>
        </authorList>
    </citation>
    <scope>NUCLEOTIDE SEQUENCE [LARGE SCALE GENOMIC DNA]</scope>
    <source>
        <strain evidence="7">P73</strain>
    </source>
</reference>
<keyword evidence="7" id="KW-0032">Aminotransferase</keyword>
<accession>A0A0B5DTG4</accession>
<organism evidence="7 8">
    <name type="scientific">Celeribacter indicus</name>
    <dbReference type="NCBI Taxonomy" id="1208324"/>
    <lineage>
        <taxon>Bacteria</taxon>
        <taxon>Pseudomonadati</taxon>
        <taxon>Pseudomonadota</taxon>
        <taxon>Alphaproteobacteria</taxon>
        <taxon>Rhodobacterales</taxon>
        <taxon>Roseobacteraceae</taxon>
        <taxon>Celeribacter</taxon>
    </lineage>
</organism>
<evidence type="ECO:0000256" key="2">
    <source>
        <dbReference type="ARBA" id="ARBA00012224"/>
    </source>
</evidence>
<dbReference type="HOGENOM" id="CLU_017584_15_2_5"/>
<name>A0A0B5DTG4_9RHOB</name>
<dbReference type="PANTHER" id="PTHR43525">
    <property type="entry name" value="PROTEIN MALY"/>
    <property type="match status" value="1"/>
</dbReference>
<evidence type="ECO:0000256" key="3">
    <source>
        <dbReference type="ARBA" id="ARBA00022898"/>
    </source>
</evidence>
<comment type="similarity">
    <text evidence="5">Belongs to the class-II pyridoxal-phosphate-dependent aminotransferase family. MalY/PatB cystathionine beta-lyase subfamily.</text>
</comment>
<dbReference type="InterPro" id="IPR004839">
    <property type="entry name" value="Aminotransferase_I/II_large"/>
</dbReference>
<keyword evidence="8" id="KW-1185">Reference proteome</keyword>
<dbReference type="EC" id="4.4.1.13" evidence="2"/>
<sequence length="402" mass="44376">MTVNTGNEAPDMAAFLLSPEELRQRRNTKWNQFPPDVIPSFIADMDFRVAPPVQAAILQSVEREDYGYQMRDGAKADRMLAGAFAARMEEAFGWKASADLVLPVSDLVQATYAAILTWSGPGDGVILQVPNYPPFRETLQTTGRRLIPLHMDERDGTYVFDLDRLETQIDANTRIFVLCNPQNPTGRVFSRDELEAVLAFAEKHDLLVISDEIHAELIYGDRPHIPFPALSPAAAARCVLLNSATKSFNIPGLRCAVMYFGTPELKAAYQARIPLRLTGSVNSLGIDATVAAWTQGQPWLDAVLAHLRTARDHLCGRLASELPGLRFHPPEATYLLWMDCSDLGIQGSAGDFFLDRAGVGFSRGEDFLPGAESRVRCNFATSLPILDEIVDRMVAALRSNAR</sequence>
<feature type="domain" description="Aminotransferase class I/classII large" evidence="6">
    <location>
        <begin position="96"/>
        <end position="391"/>
    </location>
</feature>